<organism evidence="11 12">
    <name type="scientific">Chloracidobacterium sp. N</name>
    <dbReference type="NCBI Taxonomy" id="2821540"/>
    <lineage>
        <taxon>Bacteria</taxon>
        <taxon>Pseudomonadati</taxon>
        <taxon>Acidobacteriota</taxon>
        <taxon>Terriglobia</taxon>
        <taxon>Terriglobales</taxon>
        <taxon>Acidobacteriaceae</taxon>
        <taxon>Chloracidobacterium</taxon>
        <taxon>Chloracidobacterium aggregatum</taxon>
    </lineage>
</organism>
<feature type="domain" description="Arginosuccinate synthase-like N-terminal" evidence="9">
    <location>
        <begin position="3"/>
        <end position="164"/>
    </location>
</feature>
<protein>
    <recommendedName>
        <fullName evidence="2 8">Argininosuccinate synthase</fullName>
        <ecNumber evidence="2 8">6.3.4.5</ecNumber>
    </recommendedName>
    <alternativeName>
        <fullName evidence="8">Citrulline--aspartate ligase</fullName>
    </alternativeName>
</protein>
<gene>
    <name evidence="8" type="primary">argG</name>
    <name evidence="11" type="ORF">J8C05_11475</name>
</gene>
<feature type="binding site" evidence="8">
    <location>
        <begin position="7"/>
        <end position="15"/>
    </location>
    <ligand>
        <name>ATP</name>
        <dbReference type="ChEBI" id="CHEBI:30616"/>
    </ligand>
</feature>
<comment type="similarity">
    <text evidence="8">Belongs to the argininosuccinate synthase family. Type 1 subfamily.</text>
</comment>
<dbReference type="InterPro" id="IPR048267">
    <property type="entry name" value="Arginosuc_syn_N"/>
</dbReference>
<feature type="domain" description="Arginosuccinate synthase C-terminal" evidence="10">
    <location>
        <begin position="173"/>
        <end position="389"/>
    </location>
</feature>
<feature type="binding site" evidence="8">
    <location>
        <position position="125"/>
    </location>
    <ligand>
        <name>L-citrulline</name>
        <dbReference type="ChEBI" id="CHEBI:57743"/>
    </ligand>
</feature>
<comment type="subunit">
    <text evidence="8">Homotetramer.</text>
</comment>
<dbReference type="PROSITE" id="PS00565">
    <property type="entry name" value="ARGININOSUCCIN_SYN_2"/>
    <property type="match status" value="1"/>
</dbReference>
<dbReference type="Gene3D" id="1.20.5.470">
    <property type="entry name" value="Single helix bin"/>
    <property type="match status" value="1"/>
</dbReference>
<dbReference type="NCBIfam" id="TIGR00032">
    <property type="entry name" value="argG"/>
    <property type="match status" value="1"/>
</dbReference>
<keyword evidence="4 8" id="KW-0436">Ligase</keyword>
<feature type="binding site" evidence="8">
    <location>
        <position position="271"/>
    </location>
    <ligand>
        <name>L-citrulline</name>
        <dbReference type="ChEBI" id="CHEBI:57743"/>
    </ligand>
</feature>
<feature type="binding site" evidence="8">
    <location>
        <position position="117"/>
    </location>
    <ligand>
        <name>L-aspartate</name>
        <dbReference type="ChEBI" id="CHEBI:29991"/>
    </ligand>
</feature>
<dbReference type="HAMAP" id="MF_00005">
    <property type="entry name" value="Arg_succ_synth_type1"/>
    <property type="match status" value="1"/>
</dbReference>
<dbReference type="CDD" id="cd01999">
    <property type="entry name" value="ASS"/>
    <property type="match status" value="1"/>
</dbReference>
<evidence type="ECO:0000256" key="5">
    <source>
        <dbReference type="ARBA" id="ARBA00022605"/>
    </source>
</evidence>
<dbReference type="Pfam" id="PF00764">
    <property type="entry name" value="Arginosuc_synth"/>
    <property type="match status" value="1"/>
</dbReference>
<dbReference type="InterPro" id="IPR001518">
    <property type="entry name" value="Arginosuc_synth"/>
</dbReference>
<proteinExistence type="inferred from homology"/>
<dbReference type="SUPFAM" id="SSF69864">
    <property type="entry name" value="Argininosuccinate synthetase, C-terminal domain"/>
    <property type="match status" value="1"/>
</dbReference>
<keyword evidence="6 8" id="KW-0547">Nucleotide-binding</keyword>
<dbReference type="InterPro" id="IPR024074">
    <property type="entry name" value="AS_cat/multimer_dom_body"/>
</dbReference>
<feature type="binding site" evidence="8">
    <location>
        <position position="122"/>
    </location>
    <ligand>
        <name>L-aspartate</name>
        <dbReference type="ChEBI" id="CHEBI:29991"/>
    </ligand>
</feature>
<comment type="pathway">
    <text evidence="1 8">Amino-acid biosynthesis; L-arginine biosynthesis; L-arginine from L-ornithine and carbamoyl phosphate: step 2/3.</text>
</comment>
<evidence type="ECO:0000259" key="10">
    <source>
        <dbReference type="Pfam" id="PF20979"/>
    </source>
</evidence>
<dbReference type="EC" id="6.3.4.5" evidence="2 8"/>
<dbReference type="Gene3D" id="3.40.50.620">
    <property type="entry name" value="HUPs"/>
    <property type="match status" value="1"/>
</dbReference>
<dbReference type="InterPro" id="IPR023434">
    <property type="entry name" value="Arginosuc_synth_type_1_subfam"/>
</dbReference>
<feature type="binding site" evidence="8">
    <location>
        <position position="115"/>
    </location>
    <ligand>
        <name>ATP</name>
        <dbReference type="ChEBI" id="CHEBI:30616"/>
    </ligand>
</feature>
<dbReference type="InterPro" id="IPR018223">
    <property type="entry name" value="Arginosuc_synth_CS"/>
</dbReference>
<evidence type="ECO:0000256" key="6">
    <source>
        <dbReference type="ARBA" id="ARBA00022741"/>
    </source>
</evidence>
<evidence type="ECO:0000313" key="11">
    <source>
        <dbReference type="EMBL" id="QUV95457.1"/>
    </source>
</evidence>
<feature type="binding site" evidence="8">
    <location>
        <position position="34"/>
    </location>
    <ligand>
        <name>ATP</name>
        <dbReference type="ChEBI" id="CHEBI:30616"/>
    </ligand>
</feature>
<evidence type="ECO:0000256" key="4">
    <source>
        <dbReference type="ARBA" id="ARBA00022598"/>
    </source>
</evidence>
<evidence type="ECO:0000313" key="12">
    <source>
        <dbReference type="Proteomes" id="UP000677668"/>
    </source>
</evidence>
<dbReference type="NCBIfam" id="NF001770">
    <property type="entry name" value="PRK00509.1"/>
    <property type="match status" value="1"/>
</dbReference>
<feature type="binding site" evidence="8">
    <location>
        <position position="121"/>
    </location>
    <ligand>
        <name>L-aspartate</name>
        <dbReference type="ChEBI" id="CHEBI:29991"/>
    </ligand>
</feature>
<accession>A0ABX8B379</accession>
<comment type="catalytic activity">
    <reaction evidence="8">
        <text>L-citrulline + L-aspartate + ATP = 2-(N(omega)-L-arginino)succinate + AMP + diphosphate + H(+)</text>
        <dbReference type="Rhea" id="RHEA:10932"/>
        <dbReference type="ChEBI" id="CHEBI:15378"/>
        <dbReference type="ChEBI" id="CHEBI:29991"/>
        <dbReference type="ChEBI" id="CHEBI:30616"/>
        <dbReference type="ChEBI" id="CHEBI:33019"/>
        <dbReference type="ChEBI" id="CHEBI:57472"/>
        <dbReference type="ChEBI" id="CHEBI:57743"/>
        <dbReference type="ChEBI" id="CHEBI:456215"/>
        <dbReference type="EC" id="6.3.4.5"/>
    </reaction>
</comment>
<evidence type="ECO:0000256" key="3">
    <source>
        <dbReference type="ARBA" id="ARBA00022571"/>
    </source>
</evidence>
<comment type="caution">
    <text evidence="8">Lacks conserved residue(s) required for the propagation of feature annotation.</text>
</comment>
<dbReference type="PANTHER" id="PTHR11587:SF2">
    <property type="entry name" value="ARGININOSUCCINATE SYNTHASE"/>
    <property type="match status" value="1"/>
</dbReference>
<dbReference type="EMBL" id="CP072643">
    <property type="protein sequence ID" value="QUV95457.1"/>
    <property type="molecule type" value="Genomic_DNA"/>
</dbReference>
<dbReference type="Pfam" id="PF20979">
    <property type="entry name" value="Arginosuc_syn_C"/>
    <property type="match status" value="1"/>
</dbReference>
<reference evidence="11 12" key="1">
    <citation type="submission" date="2021-03" db="EMBL/GenBank/DDBJ databases">
        <title>Genomic and phenotypic characterization of Chloracidobacterium isolates provides evidence for multiple species.</title>
        <authorList>
            <person name="Saini M.K."/>
            <person name="Costas A.M.G."/>
            <person name="Tank M."/>
            <person name="Bryant D.A."/>
        </authorList>
    </citation>
    <scope>NUCLEOTIDE SEQUENCE [LARGE SCALE GENOMIC DNA]</scope>
    <source>
        <strain evidence="11 12">N</strain>
    </source>
</reference>
<comment type="subcellular location">
    <subcellularLocation>
        <location evidence="8">Cytoplasm</location>
    </subcellularLocation>
</comment>
<dbReference type="Proteomes" id="UP000677668">
    <property type="component" value="Chromosome 2"/>
</dbReference>
<dbReference type="GO" id="GO:0004055">
    <property type="term" value="F:argininosuccinate synthase activity"/>
    <property type="evidence" value="ECO:0007669"/>
    <property type="project" value="UniProtKB-EC"/>
</dbReference>
<sequence length="401" mass="43357">MKKIALSYSGGLDTSVILAWLKETYGVPVVAFVADVGQNEDLAAVREKALATGADEVVVADVREEFVRDYVFPALAAHAVYEGSYLLGTALARPVIAKALVAAARATGCDAIAHGATGKGNDQVRFELTVAALAPELGIIAPWRTWSFVGRRDLLAYAGRHGIPTPVTAEKPYSTDANAMHISYEGGVLEDPWQAPPEGMFQWTTDPEKAPDEPAFVEIAFERGRPVAIDGEALSPFRLLERANALGARHGIGRVDIVENRFIGLKSRGVYETPGATLLMQAHRAVESLTLDREVAHFKETLGLKFAELVYNGFWFSPEMELLRATLTHTQRNVTGTARLKLYKGAAYVVGRKSPVGLYNAEAVSFETRPQVAPADAGGFIAIHSLRLRQQARLSSEDSAG</sequence>
<keyword evidence="5 8" id="KW-0028">Amino-acid biosynthesis</keyword>
<dbReference type="InterPro" id="IPR014729">
    <property type="entry name" value="Rossmann-like_a/b/a_fold"/>
</dbReference>
<keyword evidence="3 8" id="KW-0055">Arginine biosynthesis</keyword>
<evidence type="ECO:0000256" key="1">
    <source>
        <dbReference type="ARBA" id="ARBA00004967"/>
    </source>
</evidence>
<dbReference type="SUPFAM" id="SSF52402">
    <property type="entry name" value="Adenine nucleotide alpha hydrolases-like"/>
    <property type="match status" value="1"/>
</dbReference>
<keyword evidence="7 8" id="KW-0067">ATP-binding</keyword>
<feature type="binding site" evidence="8">
    <location>
        <position position="174"/>
    </location>
    <ligand>
        <name>L-citrulline</name>
        <dbReference type="ChEBI" id="CHEBI:57743"/>
    </ligand>
</feature>
<dbReference type="Gene3D" id="3.90.1260.10">
    <property type="entry name" value="Argininosuccinate synthetase, chain A, domain 2"/>
    <property type="match status" value="1"/>
</dbReference>
<name>A0ABX8B379_9BACT</name>
<keyword evidence="8" id="KW-0963">Cytoplasm</keyword>
<evidence type="ECO:0000256" key="7">
    <source>
        <dbReference type="ARBA" id="ARBA00022840"/>
    </source>
</evidence>
<evidence type="ECO:0000259" key="9">
    <source>
        <dbReference type="Pfam" id="PF00764"/>
    </source>
</evidence>
<feature type="binding site" evidence="8">
    <location>
        <position position="259"/>
    </location>
    <ligand>
        <name>L-citrulline</name>
        <dbReference type="ChEBI" id="CHEBI:57743"/>
    </ligand>
</feature>
<dbReference type="RefSeq" id="WP_211423680.1">
    <property type="nucleotide sequence ID" value="NZ_CP072643.1"/>
</dbReference>
<evidence type="ECO:0000256" key="2">
    <source>
        <dbReference type="ARBA" id="ARBA00012286"/>
    </source>
</evidence>
<keyword evidence="12" id="KW-1185">Reference proteome</keyword>
<dbReference type="InterPro" id="IPR048268">
    <property type="entry name" value="Arginosuc_syn_C"/>
</dbReference>
<feature type="binding site" evidence="8">
    <location>
        <position position="183"/>
    </location>
    <ligand>
        <name>L-citrulline</name>
        <dbReference type="ChEBI" id="CHEBI:57743"/>
    </ligand>
</feature>
<feature type="binding site" evidence="8">
    <location>
        <position position="121"/>
    </location>
    <ligand>
        <name>L-citrulline</name>
        <dbReference type="ChEBI" id="CHEBI:57743"/>
    </ligand>
</feature>
<dbReference type="PANTHER" id="PTHR11587">
    <property type="entry name" value="ARGININOSUCCINATE SYNTHASE"/>
    <property type="match status" value="1"/>
</dbReference>
<feature type="binding site" evidence="8">
    <location>
        <position position="85"/>
    </location>
    <ligand>
        <name>L-citrulline</name>
        <dbReference type="ChEBI" id="CHEBI:57743"/>
    </ligand>
</feature>
<evidence type="ECO:0000256" key="8">
    <source>
        <dbReference type="HAMAP-Rule" id="MF_00005"/>
    </source>
</evidence>
<dbReference type="PROSITE" id="PS00564">
    <property type="entry name" value="ARGININOSUCCIN_SYN_1"/>
    <property type="match status" value="1"/>
</dbReference>